<dbReference type="AlphaFoldDB" id="A0A843A9X1"/>
<dbReference type="PROSITE" id="PS50902">
    <property type="entry name" value="FLAVODOXIN_LIKE"/>
    <property type="match status" value="1"/>
</dbReference>
<dbReference type="PROSITE" id="PS51379">
    <property type="entry name" value="4FE4S_FER_2"/>
    <property type="match status" value="2"/>
</dbReference>
<dbReference type="InterPro" id="IPR017896">
    <property type="entry name" value="4Fe4S_Fe-S-bd"/>
</dbReference>
<dbReference type="Pfam" id="PF00037">
    <property type="entry name" value="Fer4"/>
    <property type="match status" value="1"/>
</dbReference>
<dbReference type="EMBL" id="JADIIN010000016">
    <property type="protein sequence ID" value="MBF4468117.1"/>
    <property type="molecule type" value="Genomic_DNA"/>
</dbReference>
<dbReference type="NCBIfam" id="NF038196">
    <property type="entry name" value="ferrodoxin_EFR1"/>
    <property type="match status" value="1"/>
</dbReference>
<feature type="domain" description="4Fe-4S ferredoxin-type" evidence="2">
    <location>
        <begin position="216"/>
        <end position="242"/>
    </location>
</feature>
<gene>
    <name evidence="3" type="ORF">ISP01_01800</name>
</gene>
<evidence type="ECO:0000259" key="1">
    <source>
        <dbReference type="PROSITE" id="PS50902"/>
    </source>
</evidence>
<dbReference type="GO" id="GO:0010181">
    <property type="term" value="F:FMN binding"/>
    <property type="evidence" value="ECO:0007669"/>
    <property type="project" value="InterPro"/>
</dbReference>
<accession>A0A843A9X1</accession>
<comment type="caution">
    <text evidence="3">The sequence shown here is derived from an EMBL/GenBank/DDBJ whole genome shotgun (WGS) entry which is preliminary data.</text>
</comment>
<dbReference type="RefSeq" id="WP_042703833.1">
    <property type="nucleotide sequence ID" value="NZ_JADIIN010000016.1"/>
</dbReference>
<dbReference type="PANTHER" id="PTHR43122">
    <property type="entry name" value="FERREDOXIN SUBUNIT OF PYRUVATE:FLAVODOXIN OXIDOREDUCTASE-RELATED"/>
    <property type="match status" value="1"/>
</dbReference>
<dbReference type="InterPro" id="IPR029039">
    <property type="entry name" value="Flavoprotein-like_sf"/>
</dbReference>
<protein>
    <submittedName>
        <fullName evidence="3">EFR1 family ferrodoxin</fullName>
    </submittedName>
</protein>
<proteinExistence type="predicted"/>
<evidence type="ECO:0000313" key="4">
    <source>
        <dbReference type="Proteomes" id="UP000658733"/>
    </source>
</evidence>
<organism evidence="3 4">
    <name type="scientific">Methanobrevibacter arboriphilus</name>
    <dbReference type="NCBI Taxonomy" id="39441"/>
    <lineage>
        <taxon>Archaea</taxon>
        <taxon>Methanobacteriati</taxon>
        <taxon>Methanobacteriota</taxon>
        <taxon>Methanomada group</taxon>
        <taxon>Methanobacteria</taxon>
        <taxon>Methanobacteriales</taxon>
        <taxon>Methanobacteriaceae</taxon>
        <taxon>Methanobrevibacter</taxon>
    </lineage>
</organism>
<dbReference type="PANTHER" id="PTHR43122:SF1">
    <property type="entry name" value="IRON-SULFUR-BINDING PROTEIN"/>
    <property type="match status" value="1"/>
</dbReference>
<dbReference type="Gene3D" id="3.40.50.360">
    <property type="match status" value="1"/>
</dbReference>
<sequence>MDDKMEVKAVYFSPTRTSEKITMTIARKVAMKLKTSLKDINITKNHDIGRIPEFSKEDILILGLPVYSGRIPEIIEEYVHNLNADGTKAIVVAVYGNRDYDDALLEMRNILNENGFEVIAGGAFIGEHSFTDKVATGRPDEKDLEEARAFGDSIVMKLENIGDNQVDSIDIKGNYPYKERGVLPHVTPSTNNDCTECMDCAEECPTGAISMDNPREADPNKCILCCECIKICPEDAKFNDNEKIIGLAKMLEDNFSQRRDPEIFI</sequence>
<name>A0A843A9X1_METAZ</name>
<dbReference type="Gene3D" id="3.30.70.20">
    <property type="match status" value="1"/>
</dbReference>
<dbReference type="InterPro" id="IPR017900">
    <property type="entry name" value="4Fe4S_Fe_S_CS"/>
</dbReference>
<feature type="domain" description="4Fe-4S ferredoxin-type" evidence="2">
    <location>
        <begin position="186"/>
        <end position="214"/>
    </location>
</feature>
<reference evidence="3" key="1">
    <citation type="submission" date="2020-10" db="EMBL/GenBank/DDBJ databases">
        <title>Dehalococcoides mccartyi of a TCE/Cr reducing biochatode.</title>
        <authorList>
            <person name="Matturro B."/>
        </authorList>
    </citation>
    <scope>NUCLEOTIDE SEQUENCE</scope>
    <source>
        <strain evidence="3">Bin4</strain>
    </source>
</reference>
<dbReference type="Proteomes" id="UP000658733">
    <property type="component" value="Unassembled WGS sequence"/>
</dbReference>
<feature type="domain" description="Flavodoxin-like" evidence="1">
    <location>
        <begin position="7"/>
        <end position="155"/>
    </location>
</feature>
<dbReference type="GO" id="GO:0016491">
    <property type="term" value="F:oxidoreductase activity"/>
    <property type="evidence" value="ECO:0007669"/>
    <property type="project" value="UniProtKB-ARBA"/>
</dbReference>
<evidence type="ECO:0000259" key="2">
    <source>
        <dbReference type="PROSITE" id="PS51379"/>
    </source>
</evidence>
<evidence type="ECO:0000313" key="3">
    <source>
        <dbReference type="EMBL" id="MBF4468117.1"/>
    </source>
</evidence>
<dbReference type="InterPro" id="IPR047964">
    <property type="entry name" value="EFR1-like"/>
</dbReference>
<dbReference type="InterPro" id="IPR008254">
    <property type="entry name" value="Flavodoxin/NO_synth"/>
</dbReference>
<dbReference type="PROSITE" id="PS00198">
    <property type="entry name" value="4FE4S_FER_1"/>
    <property type="match status" value="1"/>
</dbReference>
<dbReference type="SUPFAM" id="SSF52218">
    <property type="entry name" value="Flavoproteins"/>
    <property type="match status" value="1"/>
</dbReference>
<dbReference type="SUPFAM" id="SSF54862">
    <property type="entry name" value="4Fe-4S ferredoxins"/>
    <property type="match status" value="1"/>
</dbReference>